<gene>
    <name evidence="1" type="ORF">IUJ34_27550</name>
</gene>
<proteinExistence type="predicted"/>
<reference evidence="1 2" key="1">
    <citation type="submission" date="2020-11" db="EMBL/GenBank/DDBJ databases">
        <title>Whole Genome sequence of MDR strain of Klebsiella pneumoniae K219 isolated from sputum.</title>
        <authorList>
            <person name="Aditi B.P."/>
            <person name="Mahalakshmi K."/>
            <person name="Naveen Kumar V."/>
        </authorList>
    </citation>
    <scope>NUCLEOTIDE SEQUENCE [LARGE SCALE GENOMIC DNA]</scope>
    <source>
        <strain evidence="1 2">K219</strain>
        <plasmid evidence="1 2">pIncN</plasmid>
    </source>
</reference>
<sequence length="66" mass="7397">MAGIERVILLAKSTAKPAAGNWFAGKRDLLLGLTPCHCMTLVLVSNEQPAREEYRKQKQWISNLTQ</sequence>
<name>A0A7S9E1X3_KLEPN</name>
<dbReference type="EMBL" id="CP064823">
    <property type="protein sequence ID" value="QPG08068.1"/>
    <property type="molecule type" value="Genomic_DNA"/>
</dbReference>
<keyword evidence="1" id="KW-0614">Plasmid</keyword>
<accession>A0A7S9E1X3</accession>
<evidence type="ECO:0000313" key="2">
    <source>
        <dbReference type="Proteomes" id="UP000594592"/>
    </source>
</evidence>
<geneLocation type="plasmid" evidence="1 2">
    <name>pIncN</name>
</geneLocation>
<dbReference type="Proteomes" id="UP000594592">
    <property type="component" value="Plasmid pIncN"/>
</dbReference>
<organism evidence="1 2">
    <name type="scientific">Klebsiella pneumoniae subsp. pneumoniae</name>
    <dbReference type="NCBI Taxonomy" id="72407"/>
    <lineage>
        <taxon>Bacteria</taxon>
        <taxon>Pseudomonadati</taxon>
        <taxon>Pseudomonadota</taxon>
        <taxon>Gammaproteobacteria</taxon>
        <taxon>Enterobacterales</taxon>
        <taxon>Enterobacteriaceae</taxon>
        <taxon>Klebsiella/Raoultella group</taxon>
        <taxon>Klebsiella</taxon>
        <taxon>Klebsiella pneumoniae complex</taxon>
    </lineage>
</organism>
<evidence type="ECO:0000313" key="1">
    <source>
        <dbReference type="EMBL" id="QPG08068.1"/>
    </source>
</evidence>
<dbReference type="AlphaFoldDB" id="A0A7S9E1X3"/>
<protein>
    <submittedName>
        <fullName evidence="1">Uncharacterized protein</fullName>
    </submittedName>
</protein>